<dbReference type="RefSeq" id="WP_209466059.1">
    <property type="nucleotide sequence ID" value="NZ_JAGGLG010000008.1"/>
</dbReference>
<name>A0ABS4JQW0_9FIRM</name>
<feature type="region of interest" description="Disordered" evidence="1">
    <location>
        <begin position="27"/>
        <end position="77"/>
    </location>
</feature>
<proteinExistence type="predicted"/>
<organism evidence="2 3">
    <name type="scientific">Symbiobacterium terraclitae</name>
    <dbReference type="NCBI Taxonomy" id="557451"/>
    <lineage>
        <taxon>Bacteria</taxon>
        <taxon>Bacillati</taxon>
        <taxon>Bacillota</taxon>
        <taxon>Clostridia</taxon>
        <taxon>Eubacteriales</taxon>
        <taxon>Symbiobacteriaceae</taxon>
        <taxon>Symbiobacterium</taxon>
    </lineage>
</organism>
<gene>
    <name evidence="2" type="ORF">J2Z79_001303</name>
</gene>
<dbReference type="EMBL" id="JAGGLG010000008">
    <property type="protein sequence ID" value="MBP2017917.1"/>
    <property type="molecule type" value="Genomic_DNA"/>
</dbReference>
<dbReference type="Proteomes" id="UP001519289">
    <property type="component" value="Unassembled WGS sequence"/>
</dbReference>
<keyword evidence="3" id="KW-1185">Reference proteome</keyword>
<protein>
    <submittedName>
        <fullName evidence="2">Uncharacterized protein</fullName>
    </submittedName>
</protein>
<comment type="caution">
    <text evidence="2">The sequence shown here is derived from an EMBL/GenBank/DDBJ whole genome shotgun (WGS) entry which is preliminary data.</text>
</comment>
<accession>A0ABS4JQW0</accession>
<evidence type="ECO:0000256" key="1">
    <source>
        <dbReference type="SAM" id="MobiDB-lite"/>
    </source>
</evidence>
<reference evidence="2 3" key="1">
    <citation type="submission" date="2021-03" db="EMBL/GenBank/DDBJ databases">
        <title>Genomic Encyclopedia of Type Strains, Phase IV (KMG-IV): sequencing the most valuable type-strain genomes for metagenomic binning, comparative biology and taxonomic classification.</title>
        <authorList>
            <person name="Goeker M."/>
        </authorList>
    </citation>
    <scope>NUCLEOTIDE SEQUENCE [LARGE SCALE GENOMIC DNA]</scope>
    <source>
        <strain evidence="2 3">DSM 27138</strain>
    </source>
</reference>
<sequence>MGQEEERSQQETGMVRPGVFYGARIEGPLGRVPRVGDDRPSGSARRTESTMNIPRARQIPVEGAVLGPDAPAPPQVDLIRGQMSLEQLDDLAR</sequence>
<evidence type="ECO:0000313" key="3">
    <source>
        <dbReference type="Proteomes" id="UP001519289"/>
    </source>
</evidence>
<evidence type="ECO:0000313" key="2">
    <source>
        <dbReference type="EMBL" id="MBP2017917.1"/>
    </source>
</evidence>
<feature type="compositionally biased region" description="Basic and acidic residues" evidence="1">
    <location>
        <begin position="34"/>
        <end position="48"/>
    </location>
</feature>